<dbReference type="Pfam" id="PF01694">
    <property type="entry name" value="Rhomboid"/>
    <property type="match status" value="1"/>
</dbReference>
<evidence type="ECO:0000256" key="2">
    <source>
        <dbReference type="ARBA" id="ARBA00022692"/>
    </source>
</evidence>
<feature type="transmembrane region" description="Helical" evidence="5">
    <location>
        <begin position="109"/>
        <end position="126"/>
    </location>
</feature>
<comment type="subcellular location">
    <subcellularLocation>
        <location evidence="1">Membrane</location>
        <topology evidence="1">Multi-pass membrane protein</topology>
    </subcellularLocation>
</comment>
<feature type="transmembrane region" description="Helical" evidence="5">
    <location>
        <begin position="59"/>
        <end position="77"/>
    </location>
</feature>
<dbReference type="GO" id="GO:0006508">
    <property type="term" value="P:proteolysis"/>
    <property type="evidence" value="ECO:0007669"/>
    <property type="project" value="UniProtKB-KW"/>
</dbReference>
<dbReference type="RefSeq" id="WP_128351459.1">
    <property type="nucleotide sequence ID" value="NZ_RSFE01000002.1"/>
</dbReference>
<feature type="transmembrane region" description="Helical" evidence="5">
    <location>
        <begin position="84"/>
        <end position="103"/>
    </location>
</feature>
<evidence type="ECO:0000256" key="3">
    <source>
        <dbReference type="ARBA" id="ARBA00022989"/>
    </source>
</evidence>
<sequence length="210" mass="23444">MSERLQVIICALVIAMTALWLPYYQLEAGSLLNQYDYARSEVWQQPWRILTAHVFHLDATHAIYNAVGLLIVTALFAQHFTVRTWFNALAIIALVCVITIWLIGLPERFVGLSGLIHGLLLTSLLLEWSKQGYAKTDWLSPLAIGLLCFKVLLEMLNLMHSSVLLSAGDEFGYIHLGGLLGGIVAWRLHRKRLASIAAQPKPDASTTHND</sequence>
<feature type="transmembrane region" description="Helical" evidence="5">
    <location>
        <begin position="7"/>
        <end position="26"/>
    </location>
</feature>
<evidence type="ECO:0000256" key="5">
    <source>
        <dbReference type="SAM" id="Phobius"/>
    </source>
</evidence>
<name>A0A443Z5M3_9GAMM</name>
<dbReference type="InterPro" id="IPR022764">
    <property type="entry name" value="Peptidase_S54_rhomboid_dom"/>
</dbReference>
<accession>A0A443Z5M3</accession>
<evidence type="ECO:0000259" key="6">
    <source>
        <dbReference type="Pfam" id="PF01694"/>
    </source>
</evidence>
<feature type="transmembrane region" description="Helical" evidence="5">
    <location>
        <begin position="171"/>
        <end position="188"/>
    </location>
</feature>
<proteinExistence type="predicted"/>
<organism evidence="7 8">
    <name type="scientific">Pseudidiomarina gelatinasegens</name>
    <dbReference type="NCBI Taxonomy" id="2487740"/>
    <lineage>
        <taxon>Bacteria</taxon>
        <taxon>Pseudomonadati</taxon>
        <taxon>Pseudomonadota</taxon>
        <taxon>Gammaproteobacteria</taxon>
        <taxon>Alteromonadales</taxon>
        <taxon>Idiomarinaceae</taxon>
        <taxon>Pseudidiomarina</taxon>
    </lineage>
</organism>
<dbReference type="Gene3D" id="1.20.1540.10">
    <property type="entry name" value="Rhomboid-like"/>
    <property type="match status" value="1"/>
</dbReference>
<protein>
    <submittedName>
        <fullName evidence="7">Rhomboid family intramembrane serine protease</fullName>
    </submittedName>
</protein>
<evidence type="ECO:0000256" key="1">
    <source>
        <dbReference type="ARBA" id="ARBA00004141"/>
    </source>
</evidence>
<keyword evidence="8" id="KW-1185">Reference proteome</keyword>
<keyword evidence="4 5" id="KW-0472">Membrane</keyword>
<dbReference type="InterPro" id="IPR035952">
    <property type="entry name" value="Rhomboid-like_sf"/>
</dbReference>
<dbReference type="SUPFAM" id="SSF144091">
    <property type="entry name" value="Rhomboid-like"/>
    <property type="match status" value="1"/>
</dbReference>
<reference evidence="7 8" key="1">
    <citation type="submission" date="2018-12" db="EMBL/GenBank/DDBJ databases">
        <authorList>
            <person name="Li A."/>
            <person name="Zhang M."/>
            <person name="Zhu H."/>
        </authorList>
    </citation>
    <scope>NUCLEOTIDE SEQUENCE [LARGE SCALE GENOMIC DNA]</scope>
    <source>
        <strain evidence="7 8">R04H25</strain>
    </source>
</reference>
<feature type="domain" description="Peptidase S54 rhomboid" evidence="6">
    <location>
        <begin position="44"/>
        <end position="185"/>
    </location>
</feature>
<feature type="transmembrane region" description="Helical" evidence="5">
    <location>
        <begin position="138"/>
        <end position="159"/>
    </location>
</feature>
<evidence type="ECO:0000313" key="7">
    <source>
        <dbReference type="EMBL" id="RWU12091.1"/>
    </source>
</evidence>
<dbReference type="Proteomes" id="UP000288789">
    <property type="component" value="Unassembled WGS sequence"/>
</dbReference>
<keyword evidence="2 5" id="KW-0812">Transmembrane</keyword>
<keyword evidence="3 5" id="KW-1133">Transmembrane helix</keyword>
<dbReference type="AlphaFoldDB" id="A0A443Z5M3"/>
<dbReference type="GO" id="GO:0016020">
    <property type="term" value="C:membrane"/>
    <property type="evidence" value="ECO:0007669"/>
    <property type="project" value="UniProtKB-SubCell"/>
</dbReference>
<keyword evidence="7" id="KW-0378">Hydrolase</keyword>
<gene>
    <name evidence="7" type="ORF">EGC76_02550</name>
</gene>
<evidence type="ECO:0000313" key="8">
    <source>
        <dbReference type="Proteomes" id="UP000288789"/>
    </source>
</evidence>
<dbReference type="OrthoDB" id="196054at2"/>
<keyword evidence="7" id="KW-0645">Protease</keyword>
<evidence type="ECO:0000256" key="4">
    <source>
        <dbReference type="ARBA" id="ARBA00023136"/>
    </source>
</evidence>
<dbReference type="EMBL" id="RSFE01000002">
    <property type="protein sequence ID" value="RWU12091.1"/>
    <property type="molecule type" value="Genomic_DNA"/>
</dbReference>
<dbReference type="GO" id="GO:0004252">
    <property type="term" value="F:serine-type endopeptidase activity"/>
    <property type="evidence" value="ECO:0007669"/>
    <property type="project" value="InterPro"/>
</dbReference>
<comment type="caution">
    <text evidence="7">The sequence shown here is derived from an EMBL/GenBank/DDBJ whole genome shotgun (WGS) entry which is preliminary data.</text>
</comment>